<dbReference type="EMBL" id="MN991199">
    <property type="protein sequence ID" value="QIQ09845.1"/>
    <property type="molecule type" value="Genomic_DNA"/>
</dbReference>
<dbReference type="AlphaFoldDB" id="A0A6G9HH90"/>
<feature type="transmembrane region" description="Helical" evidence="1">
    <location>
        <begin position="36"/>
        <end position="57"/>
    </location>
</feature>
<feature type="transmembrane region" description="Helical" evidence="1">
    <location>
        <begin position="115"/>
        <end position="134"/>
    </location>
</feature>
<accession>A0A6G9HH90</accession>
<reference evidence="2" key="1">
    <citation type="journal article" date="2020" name="J. ISSAAS">
        <title>Lactobacilli and other gastrointestinal microbiota of Peromyscus leucopus, reservoir host for agents of Lyme disease and other zoonoses in North America.</title>
        <authorList>
            <person name="Milovic A."/>
            <person name="Bassam K."/>
            <person name="Shao H."/>
            <person name="Chatzistamou I."/>
            <person name="Tufts D.M."/>
            <person name="Diuk-Wasser M."/>
            <person name="Barbour A.G."/>
        </authorList>
    </citation>
    <scope>NUCLEOTIDE SEQUENCE</scope>
    <source>
        <strain evidence="2">LL85</strain>
    </source>
</reference>
<proteinExistence type="predicted"/>
<keyword evidence="1" id="KW-0812">Transmembrane</keyword>
<feature type="transmembrane region" description="Helical" evidence="1">
    <location>
        <begin position="77"/>
        <end position="103"/>
    </location>
</feature>
<evidence type="ECO:0000313" key="2">
    <source>
        <dbReference type="EMBL" id="QIQ09845.1"/>
    </source>
</evidence>
<feature type="transmembrane region" description="Helical" evidence="1">
    <location>
        <begin position="146"/>
        <end position="167"/>
    </location>
</feature>
<name>A0A6G9HH90_9MOLU</name>
<evidence type="ECO:0000256" key="1">
    <source>
        <dbReference type="SAM" id="Phobius"/>
    </source>
</evidence>
<gene>
    <name evidence="2" type="ORF">PlMoll_0080</name>
</gene>
<sequence>MNTKKVETNKVKTSHIDVTRPIPDLGSKRGIFTIRWLTIGVFAYTALMFFIVWGTMFVKNDKYIGFFNINTNHMAGWAVFVIILTCVALALVIAVTAAWFFKVRDAKTNYLIKESLFICLVLIYLLIIAGTANITDQWLWKTGSNAVGFGGVNICIWLVVFCLFIGWDQVNHFWGIQIKTWYRKMLNKVKNSKKHSL</sequence>
<keyword evidence="1" id="KW-1133">Transmembrane helix</keyword>
<protein>
    <submittedName>
        <fullName evidence="2">Uncharacterized protein</fullName>
    </submittedName>
</protein>
<organism evidence="2">
    <name type="scientific">uncultured Mycoplasmataceae bacterium</name>
    <dbReference type="NCBI Taxonomy" id="300027"/>
    <lineage>
        <taxon>Bacteria</taxon>
        <taxon>Bacillati</taxon>
        <taxon>Mycoplasmatota</taxon>
        <taxon>Mollicutes</taxon>
        <taxon>Mycoplasmataceae</taxon>
        <taxon>environmental samples</taxon>
    </lineage>
</organism>
<keyword evidence="1" id="KW-0472">Membrane</keyword>